<keyword evidence="12" id="KW-1185">Reference proteome</keyword>
<evidence type="ECO:0000256" key="8">
    <source>
        <dbReference type="PROSITE-ProRule" id="PRU00169"/>
    </source>
</evidence>
<dbReference type="PANTHER" id="PTHR42713:SF3">
    <property type="entry name" value="TRANSCRIPTIONAL REGULATORY PROTEIN HPTR"/>
    <property type="match status" value="1"/>
</dbReference>
<keyword evidence="2" id="KW-0963">Cytoplasm</keyword>
<gene>
    <name evidence="11" type="ORF">QD47_00375</name>
</gene>
<evidence type="ECO:0000256" key="1">
    <source>
        <dbReference type="ARBA" id="ARBA00004496"/>
    </source>
</evidence>
<evidence type="ECO:0000259" key="9">
    <source>
        <dbReference type="PROSITE" id="PS01124"/>
    </source>
</evidence>
<evidence type="ECO:0000256" key="5">
    <source>
        <dbReference type="ARBA" id="ARBA00023015"/>
    </source>
</evidence>
<evidence type="ECO:0000313" key="11">
    <source>
        <dbReference type="EMBL" id="KJD47447.1"/>
    </source>
</evidence>
<feature type="domain" description="HTH araC/xylS-type" evidence="9">
    <location>
        <begin position="453"/>
        <end position="551"/>
    </location>
</feature>
<dbReference type="InterPro" id="IPR018060">
    <property type="entry name" value="HTH_AraC"/>
</dbReference>
<dbReference type="Pfam" id="PF12833">
    <property type="entry name" value="HTH_18"/>
    <property type="match status" value="1"/>
</dbReference>
<keyword evidence="7" id="KW-0804">Transcription</keyword>
<evidence type="ECO:0000256" key="3">
    <source>
        <dbReference type="ARBA" id="ARBA00022553"/>
    </source>
</evidence>
<accession>A0A0D7XB61</accession>
<dbReference type="CDD" id="cd17536">
    <property type="entry name" value="REC_YesN-like"/>
    <property type="match status" value="1"/>
</dbReference>
<evidence type="ECO:0000256" key="4">
    <source>
        <dbReference type="ARBA" id="ARBA00023012"/>
    </source>
</evidence>
<dbReference type="OrthoDB" id="159632at2"/>
<dbReference type="Gene3D" id="1.10.10.60">
    <property type="entry name" value="Homeodomain-like"/>
    <property type="match status" value="2"/>
</dbReference>
<keyword evidence="5" id="KW-0805">Transcription regulation</keyword>
<dbReference type="GO" id="GO:0000160">
    <property type="term" value="P:phosphorelay signal transduction system"/>
    <property type="evidence" value="ECO:0007669"/>
    <property type="project" value="UniProtKB-KW"/>
</dbReference>
<dbReference type="SUPFAM" id="SSF46689">
    <property type="entry name" value="Homeodomain-like"/>
    <property type="match status" value="1"/>
</dbReference>
<dbReference type="GO" id="GO:0043565">
    <property type="term" value="F:sequence-specific DNA binding"/>
    <property type="evidence" value="ECO:0007669"/>
    <property type="project" value="InterPro"/>
</dbReference>
<feature type="modified residue" description="4-aspartylphosphate" evidence="8">
    <location>
        <position position="55"/>
    </location>
</feature>
<dbReference type="SUPFAM" id="SSF52172">
    <property type="entry name" value="CheY-like"/>
    <property type="match status" value="1"/>
</dbReference>
<evidence type="ECO:0000256" key="7">
    <source>
        <dbReference type="ARBA" id="ARBA00023163"/>
    </source>
</evidence>
<dbReference type="InterPro" id="IPR001789">
    <property type="entry name" value="Sig_transdc_resp-reg_receiver"/>
</dbReference>
<dbReference type="InterPro" id="IPR009057">
    <property type="entry name" value="Homeodomain-like_sf"/>
</dbReference>
<dbReference type="GO" id="GO:0003700">
    <property type="term" value="F:DNA-binding transcription factor activity"/>
    <property type="evidence" value="ECO:0007669"/>
    <property type="project" value="InterPro"/>
</dbReference>
<evidence type="ECO:0000259" key="10">
    <source>
        <dbReference type="PROSITE" id="PS50110"/>
    </source>
</evidence>
<feature type="domain" description="Response regulatory" evidence="10">
    <location>
        <begin position="3"/>
        <end position="120"/>
    </location>
</feature>
<proteinExistence type="predicted"/>
<dbReference type="PROSITE" id="PS50110">
    <property type="entry name" value="RESPONSE_REGULATORY"/>
    <property type="match status" value="1"/>
</dbReference>
<evidence type="ECO:0000256" key="6">
    <source>
        <dbReference type="ARBA" id="ARBA00023125"/>
    </source>
</evidence>
<keyword evidence="4" id="KW-0902">Two-component regulatory system</keyword>
<dbReference type="PRINTS" id="PR00032">
    <property type="entry name" value="HTHARAC"/>
</dbReference>
<evidence type="ECO:0000256" key="2">
    <source>
        <dbReference type="ARBA" id="ARBA00022490"/>
    </source>
</evidence>
<keyword evidence="3 8" id="KW-0597">Phosphoprotein</keyword>
<dbReference type="AlphaFoldDB" id="A0A0D7XB61"/>
<keyword evidence="6" id="KW-0238">DNA-binding</keyword>
<dbReference type="PANTHER" id="PTHR42713">
    <property type="entry name" value="HISTIDINE KINASE-RELATED"/>
    <property type="match status" value="1"/>
</dbReference>
<comment type="subcellular location">
    <subcellularLocation>
        <location evidence="1">Cytoplasm</location>
    </subcellularLocation>
</comment>
<protein>
    <submittedName>
        <fullName evidence="11">Chemotaxis protein CheY</fullName>
    </submittedName>
</protein>
<dbReference type="Proteomes" id="UP000032534">
    <property type="component" value="Unassembled WGS sequence"/>
</dbReference>
<organism evidence="11 12">
    <name type="scientific">Paenibacillus terrae</name>
    <dbReference type="NCBI Taxonomy" id="159743"/>
    <lineage>
        <taxon>Bacteria</taxon>
        <taxon>Bacillati</taxon>
        <taxon>Bacillota</taxon>
        <taxon>Bacilli</taxon>
        <taxon>Bacillales</taxon>
        <taxon>Paenibacillaceae</taxon>
        <taxon>Paenibacillus</taxon>
    </lineage>
</organism>
<dbReference type="SMART" id="SM00448">
    <property type="entry name" value="REC"/>
    <property type="match status" value="1"/>
</dbReference>
<sequence>MYNVLIIDDEEPLREAIRIVGDWNNLGIGQVFEATNGRLGLELLERYPIDVVMVDMKMPELNGIEFLRAIEKVYPNLLTIVISGYDDFEFTRQAIQSRVVDYLLKPINRQELNQALRKAVDILESRKQSESKFISQNITLNMSLPKLKEKLYLSILDGSFKRQANAALLPLIGADQPGNRFGVIVLRLLNRDEVRMTRFHGETDLMDFAVTNVLAQTSDERLSCFSFPHPRREREVVSICTLSPGQEQHMPLLLAQVTQKAVTNLHGLFGMVVAAGVGKPCTDILELASVYTDVKAHIHSTDVLKLTGTSVIHVAPRQGMMPEEVSWTDRLLLIQKDAQTGQANRAKVLLNDLLKQLASGPAFRLQDADRMMGELHFLLREAATEPGAFLSVSASVSEPEGASGEQRKSVAEGDIAADFTDYAQYGQRLHRMLELYIAGVQHAQGGSQPFDITEIKRHIDRYYFEDIKISFFAETYFLSREYLMKLFKQQFGYGIHEYVQKVRMDKAKELLGDSSLKIQEISDMLGYKDKNYFSKAFRNYYQVSPSEYRVSLQ</sequence>
<name>A0A0D7XB61_9BACL</name>
<dbReference type="Gene3D" id="3.40.50.2300">
    <property type="match status" value="1"/>
</dbReference>
<dbReference type="PROSITE" id="PS01124">
    <property type="entry name" value="HTH_ARAC_FAMILY_2"/>
    <property type="match status" value="1"/>
</dbReference>
<reference evidence="11 12" key="1">
    <citation type="submission" date="2014-11" db="EMBL/GenBank/DDBJ databases">
        <title>Draft Genome Sequences of Paenibacillus polymyxa NRRL B-30509 and Paenibacillus terrae NRRL B-30644, Strains from a Poultry Environment that Produce Tridecaptin A and Paenicidins.</title>
        <authorList>
            <person name="van Belkum M.J."/>
            <person name="Lohans C.T."/>
            <person name="Vederas J.C."/>
        </authorList>
    </citation>
    <scope>NUCLEOTIDE SEQUENCE [LARGE SCALE GENOMIC DNA]</scope>
    <source>
        <strain evidence="11 12">NRRL B-30644</strain>
    </source>
</reference>
<dbReference type="EMBL" id="JTHP01000001">
    <property type="protein sequence ID" value="KJD47447.1"/>
    <property type="molecule type" value="Genomic_DNA"/>
</dbReference>
<dbReference type="GO" id="GO:0005737">
    <property type="term" value="C:cytoplasm"/>
    <property type="evidence" value="ECO:0007669"/>
    <property type="project" value="UniProtKB-SubCell"/>
</dbReference>
<dbReference type="Pfam" id="PF00072">
    <property type="entry name" value="Response_reg"/>
    <property type="match status" value="1"/>
</dbReference>
<dbReference type="InterPro" id="IPR020449">
    <property type="entry name" value="Tscrpt_reg_AraC-type_HTH"/>
</dbReference>
<dbReference type="InterPro" id="IPR018062">
    <property type="entry name" value="HTH_AraC-typ_CS"/>
</dbReference>
<dbReference type="InterPro" id="IPR011006">
    <property type="entry name" value="CheY-like_superfamily"/>
</dbReference>
<dbReference type="RefSeq" id="WP_044644240.1">
    <property type="nucleotide sequence ID" value="NZ_JTHP01000001.1"/>
</dbReference>
<dbReference type="InterPro" id="IPR051552">
    <property type="entry name" value="HptR"/>
</dbReference>
<evidence type="ECO:0000313" key="12">
    <source>
        <dbReference type="Proteomes" id="UP000032534"/>
    </source>
</evidence>
<dbReference type="PATRIC" id="fig|159743.3.peg.85"/>
<dbReference type="SMART" id="SM00342">
    <property type="entry name" value="HTH_ARAC"/>
    <property type="match status" value="1"/>
</dbReference>
<comment type="caution">
    <text evidence="11">The sequence shown here is derived from an EMBL/GenBank/DDBJ whole genome shotgun (WGS) entry which is preliminary data.</text>
</comment>
<dbReference type="PROSITE" id="PS00041">
    <property type="entry name" value="HTH_ARAC_FAMILY_1"/>
    <property type="match status" value="1"/>
</dbReference>